<dbReference type="PANTHER" id="PTHR21485">
    <property type="entry name" value="HAD SUPERFAMILY MEMBERS CMAS AND KDSC"/>
    <property type="match status" value="1"/>
</dbReference>
<dbReference type="EMBL" id="OV696698">
    <property type="protein sequence ID" value="CAH1243826.1"/>
    <property type="molecule type" value="Genomic_DNA"/>
</dbReference>
<organism evidence="1 2">
    <name type="scientific">Branchiostoma lanceolatum</name>
    <name type="common">Common lancelet</name>
    <name type="synonym">Amphioxus lanceolatum</name>
    <dbReference type="NCBI Taxonomy" id="7740"/>
    <lineage>
        <taxon>Eukaryota</taxon>
        <taxon>Metazoa</taxon>
        <taxon>Chordata</taxon>
        <taxon>Cephalochordata</taxon>
        <taxon>Leptocardii</taxon>
        <taxon>Amphioxiformes</taxon>
        <taxon>Branchiostomatidae</taxon>
        <taxon>Branchiostoma</taxon>
    </lineage>
</organism>
<reference evidence="1" key="1">
    <citation type="submission" date="2022-01" db="EMBL/GenBank/DDBJ databases">
        <authorList>
            <person name="Braso-Vives M."/>
        </authorList>
    </citation>
    <scope>NUCLEOTIDE SEQUENCE</scope>
</reference>
<dbReference type="Gene3D" id="3.40.50.1000">
    <property type="entry name" value="HAD superfamily/HAD-like"/>
    <property type="match status" value="1"/>
</dbReference>
<accession>A0A8K0E9U1</accession>
<evidence type="ECO:0000313" key="1">
    <source>
        <dbReference type="EMBL" id="CAH1243826.1"/>
    </source>
</evidence>
<dbReference type="PANTHER" id="PTHR21485:SF3">
    <property type="entry name" value="N-ACYLNEURAMINATE CYTIDYLYLTRANSFERASE"/>
    <property type="match status" value="1"/>
</dbReference>
<protein>
    <submittedName>
        <fullName evidence="1">CMAS protein</fullName>
    </submittedName>
</protein>
<dbReference type="AlphaFoldDB" id="A0A8K0E9U1"/>
<dbReference type="InterPro" id="IPR036412">
    <property type="entry name" value="HAD-like_sf"/>
</dbReference>
<dbReference type="Proteomes" id="UP000838412">
    <property type="component" value="Chromosome 13"/>
</dbReference>
<dbReference type="OrthoDB" id="10022835at2759"/>
<name>A0A8K0E9U1_BRALA</name>
<gene>
    <name evidence="1" type="primary">CMAS</name>
    <name evidence="1" type="ORF">BLAG_LOCUS6656</name>
</gene>
<dbReference type="GO" id="GO:0008781">
    <property type="term" value="F:N-acylneuraminate cytidylyltransferase activity"/>
    <property type="evidence" value="ECO:0007669"/>
    <property type="project" value="TreeGrafter"/>
</dbReference>
<sequence length="200" mass="22213">MFPEDSASEEPSVRMGEDTEIGTAVGYNLRSWKCLKLLALNADGVLFTPTALQGPAGLHLRTYHSRDVVGVRRLRRTGVQVLLLSDEDDPVFNTLAEREKCSLRQNCKDKLSELDSHRQELGLSWSEVGYVGHDESDVECMRRVGVSACADNSDSLVQRIARFISNYAGAKGALREFTDQVVELNKMGPKLDTEVEGLIR</sequence>
<evidence type="ECO:0000313" key="2">
    <source>
        <dbReference type="Proteomes" id="UP000838412"/>
    </source>
</evidence>
<keyword evidence="2" id="KW-1185">Reference proteome</keyword>
<dbReference type="InterPro" id="IPR023214">
    <property type="entry name" value="HAD_sf"/>
</dbReference>
<dbReference type="InterPro" id="IPR050793">
    <property type="entry name" value="CMP-NeuNAc_synthase"/>
</dbReference>
<proteinExistence type="predicted"/>
<dbReference type="SUPFAM" id="SSF56784">
    <property type="entry name" value="HAD-like"/>
    <property type="match status" value="1"/>
</dbReference>